<dbReference type="HOGENOM" id="CLU_2262143_0_0_11"/>
<protein>
    <submittedName>
        <fullName evidence="1">Uncharacterized protein</fullName>
    </submittedName>
</protein>
<evidence type="ECO:0000313" key="1">
    <source>
        <dbReference type="EMBL" id="EJJ02970.1"/>
    </source>
</evidence>
<gene>
    <name evidence="1" type="ORF">SU9_31061</name>
</gene>
<dbReference type="AlphaFoldDB" id="J2JSF2"/>
<name>J2JSF2_9ACTN</name>
<organism evidence="1">
    <name type="scientific">Streptomyces auratus AGR0001</name>
    <dbReference type="NCBI Taxonomy" id="1160718"/>
    <lineage>
        <taxon>Bacteria</taxon>
        <taxon>Bacillati</taxon>
        <taxon>Actinomycetota</taxon>
        <taxon>Actinomycetes</taxon>
        <taxon>Kitasatosporales</taxon>
        <taxon>Streptomycetaceae</taxon>
        <taxon>Streptomyces</taxon>
    </lineage>
</organism>
<proteinExistence type="predicted"/>
<reference evidence="1" key="1">
    <citation type="journal article" date="2012" name="J. Bacteriol.">
        <title>Genome Sequence of Streptomyces auratus Strain AGR0001, a Phoslactomycin-Producing Actinomycete.</title>
        <authorList>
            <person name="Han X."/>
            <person name="Li M."/>
            <person name="Ding Z."/>
            <person name="Zhao J."/>
            <person name="Ji K."/>
            <person name="Wen M."/>
            <person name="Lu T."/>
        </authorList>
    </citation>
    <scope>NUCLEOTIDE SEQUENCE [LARGE SCALE GENOMIC DNA]</scope>
    <source>
        <strain evidence="1">AGR0001</strain>
    </source>
</reference>
<comment type="caution">
    <text evidence="1">The sequence shown here is derived from an EMBL/GenBank/DDBJ whole genome shotgun (WGS) entry which is preliminary data.</text>
</comment>
<sequence length="103" mass="11354">MSASSREGRSGGENLRTHFCPCRVVVTERYGEKLTITEVPYGGDPRPQLLPGVDAHACQRGAGIFLCHRFLRLVVGVEGKVYVRVDEPGQQRGITEIQDVQVC</sequence>
<dbReference type="EMBL" id="AJGV01000194">
    <property type="protein sequence ID" value="EJJ02970.1"/>
    <property type="molecule type" value="Genomic_DNA"/>
</dbReference>
<accession>J2JSF2</accession>